<name>A0A8J7Q2I8_9BACT</name>
<dbReference type="AlphaFoldDB" id="A0A8J7Q2I8"/>
<protein>
    <recommendedName>
        <fullName evidence="3">Acyl carrier protein</fullName>
    </recommendedName>
</protein>
<reference evidence="1" key="1">
    <citation type="submission" date="2021-03" db="EMBL/GenBank/DDBJ databases">
        <authorList>
            <person name="Wang G."/>
        </authorList>
    </citation>
    <scope>NUCLEOTIDE SEQUENCE</scope>
    <source>
        <strain evidence="1">KCTC 12899</strain>
    </source>
</reference>
<proteinExistence type="predicted"/>
<dbReference type="SUPFAM" id="SSF47336">
    <property type="entry name" value="ACP-like"/>
    <property type="match status" value="1"/>
</dbReference>
<gene>
    <name evidence="1" type="ORF">J3U88_12865</name>
</gene>
<keyword evidence="2" id="KW-1185">Reference proteome</keyword>
<sequence>MSLSVASKTRERIDSVLQSIQQQRGLPPVPLEEGHQVMADLGFASLDVAQLIALLEIELGVDPFAAGVSLQEVHTVGELYRVYQDACNKAAGQAP</sequence>
<evidence type="ECO:0000313" key="1">
    <source>
        <dbReference type="EMBL" id="MBO1319357.1"/>
    </source>
</evidence>
<accession>A0A8J7Q2I8</accession>
<comment type="caution">
    <text evidence="1">The sequence shown here is derived from an EMBL/GenBank/DDBJ whole genome shotgun (WGS) entry which is preliminary data.</text>
</comment>
<organism evidence="1 2">
    <name type="scientific">Acanthopleuribacter pedis</name>
    <dbReference type="NCBI Taxonomy" id="442870"/>
    <lineage>
        <taxon>Bacteria</taxon>
        <taxon>Pseudomonadati</taxon>
        <taxon>Acidobacteriota</taxon>
        <taxon>Holophagae</taxon>
        <taxon>Acanthopleuribacterales</taxon>
        <taxon>Acanthopleuribacteraceae</taxon>
        <taxon>Acanthopleuribacter</taxon>
    </lineage>
</organism>
<dbReference type="InterPro" id="IPR036736">
    <property type="entry name" value="ACP-like_sf"/>
</dbReference>
<evidence type="ECO:0008006" key="3">
    <source>
        <dbReference type="Google" id="ProtNLM"/>
    </source>
</evidence>
<dbReference type="Proteomes" id="UP000664417">
    <property type="component" value="Unassembled WGS sequence"/>
</dbReference>
<dbReference type="Gene3D" id="1.10.1200.10">
    <property type="entry name" value="ACP-like"/>
    <property type="match status" value="1"/>
</dbReference>
<dbReference type="EMBL" id="JAFREP010000010">
    <property type="protein sequence ID" value="MBO1319357.1"/>
    <property type="molecule type" value="Genomic_DNA"/>
</dbReference>
<dbReference type="RefSeq" id="WP_207859178.1">
    <property type="nucleotide sequence ID" value="NZ_JAFREP010000010.1"/>
</dbReference>
<evidence type="ECO:0000313" key="2">
    <source>
        <dbReference type="Proteomes" id="UP000664417"/>
    </source>
</evidence>